<comment type="caution">
    <text evidence="2">The sequence shown here is derived from an EMBL/GenBank/DDBJ whole genome shotgun (WGS) entry which is preliminary data.</text>
</comment>
<proteinExistence type="predicted"/>
<gene>
    <name evidence="2" type="ORF">D9615_007548</name>
</gene>
<dbReference type="EMBL" id="JAACJP010000021">
    <property type="protein sequence ID" value="KAF5378116.1"/>
    <property type="molecule type" value="Genomic_DNA"/>
</dbReference>
<dbReference type="PANTHER" id="PTHR47718:SF3">
    <property type="entry name" value="PROTEIN FAR1-RELATED SEQUENCE 5-LIKE"/>
    <property type="match status" value="1"/>
</dbReference>
<dbReference type="AlphaFoldDB" id="A0A8H5H7N2"/>
<dbReference type="InterPro" id="IPR038765">
    <property type="entry name" value="Papain-like_cys_pep_sf"/>
</dbReference>
<evidence type="ECO:0000259" key="1">
    <source>
        <dbReference type="Pfam" id="PF10551"/>
    </source>
</evidence>
<keyword evidence="3" id="KW-1185">Reference proteome</keyword>
<name>A0A8H5H7N2_9AGAR</name>
<dbReference type="Proteomes" id="UP000565441">
    <property type="component" value="Unassembled WGS sequence"/>
</dbReference>
<reference evidence="2 3" key="1">
    <citation type="journal article" date="2020" name="ISME J.">
        <title>Uncovering the hidden diversity of litter-decomposition mechanisms in mushroom-forming fungi.</title>
        <authorList>
            <person name="Floudas D."/>
            <person name="Bentzer J."/>
            <person name="Ahren D."/>
            <person name="Johansson T."/>
            <person name="Persson P."/>
            <person name="Tunlid A."/>
        </authorList>
    </citation>
    <scope>NUCLEOTIDE SEQUENCE [LARGE SCALE GENOMIC DNA]</scope>
    <source>
        <strain evidence="2 3">CBS 661.87</strain>
    </source>
</reference>
<dbReference type="PANTHER" id="PTHR47718">
    <property type="entry name" value="OS01G0519700 PROTEIN"/>
    <property type="match status" value="1"/>
</dbReference>
<dbReference type="Pfam" id="PF10551">
    <property type="entry name" value="MULE"/>
    <property type="match status" value="1"/>
</dbReference>
<dbReference type="InterPro" id="IPR018289">
    <property type="entry name" value="MULE_transposase_dom"/>
</dbReference>
<dbReference type="SUPFAM" id="SSF54001">
    <property type="entry name" value="Cysteine proteinases"/>
    <property type="match status" value="1"/>
</dbReference>
<dbReference type="Gene3D" id="3.40.395.10">
    <property type="entry name" value="Adenoviral Proteinase, Chain A"/>
    <property type="match status" value="1"/>
</dbReference>
<evidence type="ECO:0000313" key="2">
    <source>
        <dbReference type="EMBL" id="KAF5378116.1"/>
    </source>
</evidence>
<dbReference type="OrthoDB" id="3032185at2759"/>
<organism evidence="2 3">
    <name type="scientific">Tricholomella constricta</name>
    <dbReference type="NCBI Taxonomy" id="117010"/>
    <lineage>
        <taxon>Eukaryota</taxon>
        <taxon>Fungi</taxon>
        <taxon>Dikarya</taxon>
        <taxon>Basidiomycota</taxon>
        <taxon>Agaricomycotina</taxon>
        <taxon>Agaricomycetes</taxon>
        <taxon>Agaricomycetidae</taxon>
        <taxon>Agaricales</taxon>
        <taxon>Tricholomatineae</taxon>
        <taxon>Lyophyllaceae</taxon>
        <taxon>Tricholomella</taxon>
    </lineage>
</organism>
<feature type="domain" description="MULE transposase" evidence="1">
    <location>
        <begin position="723"/>
        <end position="814"/>
    </location>
</feature>
<accession>A0A8H5H7N2</accession>
<evidence type="ECO:0000313" key="3">
    <source>
        <dbReference type="Proteomes" id="UP000565441"/>
    </source>
</evidence>
<sequence>MTATIIAPHEIIPDLTDLSPIMRELEDQYKLGRRSVLLYRRYPGSDDTSEQLCHFTKFSREILSYITSHPSFSDTLVTKLGDSAIRTSVAGFGVADYPLWKLGCLLSENWLEEDVLNSLLELLYFRISATSGELYPRFLFLPTSFFNDARYHFLQDPRLFSSNIIALRERLLATRCSAISILLCVDGHYTVYRAANTLFLEHADSLGGPPAPDMLAIIQWVMSGLDINFVIPCSIVSSAVTKQSPGSGSCGIAAMAFVEACTDVTAPLWSNVDSPVFRNKALRDLILYHFTASEKGPYYDLVVPCCRVEPSDKHQDMISPYVYTDYNIYVPLSQHPIYAFLEAVKNEPPIKFTLRTIAKEETTKYRAMTPKNNRNSPPFIIDLSSSPVRCPPRKKIKIEKILAPSQDKNPSAAATIIDLSFSSPAPVIVKAPSSPDIILVSSPVPISKVDVLDLTALPLDHGTSDDDIIAISGSLKVKEPPSFSGVPNRPLPTILGNICEGSVFSSLEEAMEAIYASEERLGHIWRKGQSKCKHGTTVLKKMTLRCNHCHQYRPVHSLSIDPSDHRAGKTIKTECPAHVNLSCRDTMWHVTKAVWEHNHKREIPPGGRIRRPPTQAQRDIVEQFSGPKFSRGHVTSILKERFPDHLLEPRQVTNMINSARKEARDHVSSLGGDAMAILDSLREKNEHEHGWRHHVRLDADQVLTGLWWQSPEQAALTQRYYDVLITDNSFNRNQYGYPLNIGIIIDNFGRSRNIWYAFHRSEDHATHTWVFQAHLDSAGRPCEVIASDMHASLISSVAQVFPLSDHVYCLHHLSGNAGLHLRPALGAEWINFQRDFWATYRAVSPEQFDILWDCLITCYPTTRQYLQAELYPCRDKWAWAWVMTKFTAGVRTNGRAEAENKTNKAIGTGKNLFLQVFHGLNQRTRDQSAQDLIRVREVNHFTHLSFK</sequence>
<protein>
    <recommendedName>
        <fullName evidence="1">MULE transposase domain-containing protein</fullName>
    </recommendedName>
</protein>